<sequence>RPIPTVSRDRNRHSPVTPQQLSLLSQPPQKSKGGSVGETRPVSDYSNFRALSTLGTLTHLNGLTTGEGETIKSLRPLKRFRSKTENIMSSTSAQDLLLTPSIVSVSDSEESERSRHRRTLLVTVAKNDENEKQPKNNFPHSFESV</sequence>
<accession>A0ABM1TSA2</accession>
<feature type="non-terminal residue" evidence="3">
    <location>
        <position position="1"/>
    </location>
</feature>
<name>A0ABM1TSA2_LIMPO</name>
<dbReference type="Proteomes" id="UP000694941">
    <property type="component" value="Unplaced"/>
</dbReference>
<dbReference type="RefSeq" id="XP_022258758.1">
    <property type="nucleotide sequence ID" value="XM_022403050.1"/>
</dbReference>
<feature type="region of interest" description="Disordered" evidence="1">
    <location>
        <begin position="124"/>
        <end position="145"/>
    </location>
</feature>
<feature type="region of interest" description="Disordered" evidence="1">
    <location>
        <begin position="1"/>
        <end position="43"/>
    </location>
</feature>
<protein>
    <submittedName>
        <fullName evidence="3">Uncharacterized protein LOC111089852</fullName>
    </submittedName>
</protein>
<feature type="compositionally biased region" description="Polar residues" evidence="1">
    <location>
        <begin position="135"/>
        <end position="145"/>
    </location>
</feature>
<dbReference type="GeneID" id="111089852"/>
<organism evidence="2 3">
    <name type="scientific">Limulus polyphemus</name>
    <name type="common">Atlantic horseshoe crab</name>
    <dbReference type="NCBI Taxonomy" id="6850"/>
    <lineage>
        <taxon>Eukaryota</taxon>
        <taxon>Metazoa</taxon>
        <taxon>Ecdysozoa</taxon>
        <taxon>Arthropoda</taxon>
        <taxon>Chelicerata</taxon>
        <taxon>Merostomata</taxon>
        <taxon>Xiphosura</taxon>
        <taxon>Limulidae</taxon>
        <taxon>Limulus</taxon>
    </lineage>
</organism>
<proteinExistence type="predicted"/>
<feature type="compositionally biased region" description="Low complexity" evidence="1">
    <location>
        <begin position="18"/>
        <end position="32"/>
    </location>
</feature>
<keyword evidence="2" id="KW-1185">Reference proteome</keyword>
<reference evidence="3" key="1">
    <citation type="submission" date="2025-08" db="UniProtKB">
        <authorList>
            <consortium name="RefSeq"/>
        </authorList>
    </citation>
    <scope>IDENTIFICATION</scope>
    <source>
        <tissue evidence="3">Muscle</tissue>
    </source>
</reference>
<evidence type="ECO:0000256" key="1">
    <source>
        <dbReference type="SAM" id="MobiDB-lite"/>
    </source>
</evidence>
<gene>
    <name evidence="3" type="primary">LOC111089852</name>
</gene>
<evidence type="ECO:0000313" key="3">
    <source>
        <dbReference type="RefSeq" id="XP_022258758.1"/>
    </source>
</evidence>
<evidence type="ECO:0000313" key="2">
    <source>
        <dbReference type="Proteomes" id="UP000694941"/>
    </source>
</evidence>